<keyword evidence="1" id="KW-0175">Coiled coil</keyword>
<dbReference type="InterPro" id="IPR038729">
    <property type="entry name" value="Rad50/SbcC_AAA"/>
</dbReference>
<dbReference type="Gene3D" id="3.40.50.300">
    <property type="entry name" value="P-loop containing nucleotide triphosphate hydrolases"/>
    <property type="match status" value="2"/>
</dbReference>
<feature type="coiled-coil region" evidence="1">
    <location>
        <begin position="499"/>
        <end position="634"/>
    </location>
</feature>
<protein>
    <submittedName>
        <fullName evidence="3">DNA repair exonuclease SbcCD ATPase subunit</fullName>
    </submittedName>
</protein>
<dbReference type="AlphaFoldDB" id="A0A1M4Y8W2"/>
<dbReference type="Pfam" id="PF13476">
    <property type="entry name" value="AAA_23"/>
    <property type="match status" value="1"/>
</dbReference>
<evidence type="ECO:0000313" key="4">
    <source>
        <dbReference type="Proteomes" id="UP000184327"/>
    </source>
</evidence>
<evidence type="ECO:0000313" key="3">
    <source>
        <dbReference type="EMBL" id="SHF02053.1"/>
    </source>
</evidence>
<dbReference type="GO" id="GO:0004527">
    <property type="term" value="F:exonuclease activity"/>
    <property type="evidence" value="ECO:0007669"/>
    <property type="project" value="UniProtKB-KW"/>
</dbReference>
<accession>A0A1M4Y8W2</accession>
<proteinExistence type="predicted"/>
<dbReference type="OrthoDB" id="9764467at2"/>
<dbReference type="Proteomes" id="UP000184327">
    <property type="component" value="Unassembled WGS sequence"/>
</dbReference>
<dbReference type="InterPro" id="IPR027417">
    <property type="entry name" value="P-loop_NTPase"/>
</dbReference>
<feature type="coiled-coil region" evidence="1">
    <location>
        <begin position="696"/>
        <end position="744"/>
    </location>
</feature>
<keyword evidence="4" id="KW-1185">Reference proteome</keyword>
<dbReference type="RefSeq" id="WP_073355796.1">
    <property type="nucleotide sequence ID" value="NZ_FQUZ01000011.1"/>
</dbReference>
<keyword evidence="3" id="KW-0540">Nuclease</keyword>
<evidence type="ECO:0000256" key="1">
    <source>
        <dbReference type="SAM" id="Coils"/>
    </source>
</evidence>
<dbReference type="EMBL" id="FQUZ01000011">
    <property type="protein sequence ID" value="SHF02053.1"/>
    <property type="molecule type" value="Genomic_DNA"/>
</dbReference>
<sequence length="879" mass="101192">MKLRRLRVEQFCQFRQPLEIRGLEPGLNLFTGPNESGKTTLVRAIRAAFFERYRSSSVEDLQPWGDSAAAPSIELEFEWQGECWHLAKRFIRQKRCDLRKGDQSFDGEEAEDMLAGLLGYQFAGRGASKAEHWGIPGLLWIEQGTGQDIHTAVTHAGDHLKSALGQTLGEVASSAGDGMTALVQRERAILLTPSGKPTGDYARILQEHGQYRAKLEEIDTRIATYRQQVDRLGELQQLQRDDTARPWEHYRQQVRQTQARLAEVERWVLEQQREQRDLQHCQEMQQWCSDQLRHFARQQQECQQRDMARQQAAAALEEVQARQPQVQTVLCRAQATYQQAREALAQARQQEQHNTLVRELALLREELATTESAWQQAQELQSRLLAQRTQLQALHIDTRQLGQLQKLRQECSDLEIQRKAVATRLQFALEPSQRLQWGDEVLEGQGERLLLEPVSLSIEGMGVLHIQPGGEDVADLARRQQTRQDRFAAMLEKMGVADLAQAQERAQQCRSLQEEIRHNELRLHQCASKGVAELEQELQLQRQRLHLLEQQQTHASPVAIDCIGVAHAEAQSEAAREKLKAAEQAEADFRRDFSLAEQAWRNADAEWQRVERELQSAERQQREQQLHAQRLELQGMESALRASISHRQQEIDAANPELLRQDIERLSRTADGMEKIAQERAQECDRLQTSLEALGAQGLEEQRTSLLLEQQRVERRRDELSRRAAALNALLQLLQAKRQELVQRLQQPLQRHLDRYLQLMFPQASLRVDENLIPEQLVRTSHHREARDSFAMLSFGAREQMGLISRLAYADLLQEANRPTLIILDDALVHSDRQRLEPMKRILFDAARRHQILLFTCHPDKWHDLGVTAREMQSLRAGA</sequence>
<dbReference type="STRING" id="1122156.SAMN02745117_01204"/>
<reference evidence="3 4" key="1">
    <citation type="submission" date="2016-11" db="EMBL/GenBank/DDBJ databases">
        <authorList>
            <person name="Jaros S."/>
            <person name="Januszkiewicz K."/>
            <person name="Wedrychowicz H."/>
        </authorList>
    </citation>
    <scope>NUCLEOTIDE SEQUENCE [LARGE SCALE GENOMIC DNA]</scope>
    <source>
        <strain evidence="3 4">DSM 16112</strain>
    </source>
</reference>
<name>A0A1M4Y8W2_9BURK</name>
<keyword evidence="3" id="KW-0378">Hydrolase</keyword>
<feature type="domain" description="Rad50/SbcC-type AAA" evidence="2">
    <location>
        <begin position="5"/>
        <end position="264"/>
    </location>
</feature>
<feature type="coiled-coil region" evidence="1">
    <location>
        <begin position="346"/>
        <end position="373"/>
    </location>
</feature>
<gene>
    <name evidence="3" type="ORF">SAMN02745117_01204</name>
</gene>
<organism evidence="3 4">
    <name type="scientific">Lampropedia hyalina DSM 16112</name>
    <dbReference type="NCBI Taxonomy" id="1122156"/>
    <lineage>
        <taxon>Bacteria</taxon>
        <taxon>Pseudomonadati</taxon>
        <taxon>Pseudomonadota</taxon>
        <taxon>Betaproteobacteria</taxon>
        <taxon>Burkholderiales</taxon>
        <taxon>Comamonadaceae</taxon>
        <taxon>Lampropedia</taxon>
    </lineage>
</organism>
<keyword evidence="3" id="KW-0269">Exonuclease</keyword>
<dbReference type="PANTHER" id="PTHR41259">
    <property type="entry name" value="DOUBLE-STRAND BREAK REPAIR RAD50 ATPASE, PUTATIVE-RELATED"/>
    <property type="match status" value="1"/>
</dbReference>
<evidence type="ECO:0000259" key="2">
    <source>
        <dbReference type="Pfam" id="PF13476"/>
    </source>
</evidence>
<dbReference type="SUPFAM" id="SSF52540">
    <property type="entry name" value="P-loop containing nucleoside triphosphate hydrolases"/>
    <property type="match status" value="1"/>
</dbReference>
<dbReference type="PANTHER" id="PTHR41259:SF1">
    <property type="entry name" value="DOUBLE-STRAND BREAK REPAIR RAD50 ATPASE, PUTATIVE-RELATED"/>
    <property type="match status" value="1"/>
</dbReference>